<accession>A0A382N8F3</accession>
<evidence type="ECO:0000256" key="1">
    <source>
        <dbReference type="SAM" id="Phobius"/>
    </source>
</evidence>
<feature type="non-terminal residue" evidence="2">
    <location>
        <position position="60"/>
    </location>
</feature>
<keyword evidence="1" id="KW-1133">Transmembrane helix</keyword>
<keyword evidence="1" id="KW-0472">Membrane</keyword>
<feature type="transmembrane region" description="Helical" evidence="1">
    <location>
        <begin position="12"/>
        <end position="34"/>
    </location>
</feature>
<dbReference type="AlphaFoldDB" id="A0A382N8F3"/>
<dbReference type="EMBL" id="UINC01098654">
    <property type="protein sequence ID" value="SVC57346.1"/>
    <property type="molecule type" value="Genomic_DNA"/>
</dbReference>
<organism evidence="2">
    <name type="scientific">marine metagenome</name>
    <dbReference type="NCBI Taxonomy" id="408172"/>
    <lineage>
        <taxon>unclassified sequences</taxon>
        <taxon>metagenomes</taxon>
        <taxon>ecological metagenomes</taxon>
    </lineage>
</organism>
<gene>
    <name evidence="2" type="ORF">METZ01_LOCUS310200</name>
</gene>
<name>A0A382N8F3_9ZZZZ</name>
<protein>
    <submittedName>
        <fullName evidence="2">Uncharacterized protein</fullName>
    </submittedName>
</protein>
<reference evidence="2" key="1">
    <citation type="submission" date="2018-05" db="EMBL/GenBank/DDBJ databases">
        <authorList>
            <person name="Lanie J.A."/>
            <person name="Ng W.-L."/>
            <person name="Kazmierczak K.M."/>
            <person name="Andrzejewski T.M."/>
            <person name="Davidsen T.M."/>
            <person name="Wayne K.J."/>
            <person name="Tettelin H."/>
            <person name="Glass J.I."/>
            <person name="Rusch D."/>
            <person name="Podicherti R."/>
            <person name="Tsui H.-C.T."/>
            <person name="Winkler M.E."/>
        </authorList>
    </citation>
    <scope>NUCLEOTIDE SEQUENCE</scope>
</reference>
<sequence>MIYRRGSKYHPGIIVLLLCVILVPVFGGIVISLLDFIEQIPTSETSNNTVTDAIVVLTGG</sequence>
<keyword evidence="1" id="KW-0812">Transmembrane</keyword>
<proteinExistence type="predicted"/>
<evidence type="ECO:0000313" key="2">
    <source>
        <dbReference type="EMBL" id="SVC57346.1"/>
    </source>
</evidence>